<feature type="repeat" description="CXXCXGXG motif" evidence="6">
    <location>
        <begin position="136"/>
        <end position="143"/>
    </location>
</feature>
<keyword evidence="6" id="KW-0963">Cytoplasm</keyword>
<dbReference type="SUPFAM" id="SSF57938">
    <property type="entry name" value="DnaJ/Hsp40 cysteine-rich domain"/>
    <property type="match status" value="1"/>
</dbReference>
<dbReference type="InterPro" id="IPR008971">
    <property type="entry name" value="HSP40/DnaJ_pept-bd"/>
</dbReference>
<dbReference type="GO" id="GO:0031072">
    <property type="term" value="F:heat shock protein binding"/>
    <property type="evidence" value="ECO:0007669"/>
    <property type="project" value="InterPro"/>
</dbReference>
<feature type="binding site" evidence="6">
    <location>
        <position position="136"/>
    </location>
    <ligand>
        <name>Zn(2+)</name>
        <dbReference type="ChEBI" id="CHEBI:29105"/>
        <label>1</label>
    </ligand>
</feature>
<sequence>MAEDYYKILGVDKEASQKEIKKAYRRKAKKYHPDSGSEESDEEKFKKINEAYQVLSDQEKRQKYDRFGKSGINGDFRQRARTQGFDDIFSSFFGDIFNNSDRRKRNLDIAKKIKISLEDAYNGTEKTISIRRLSKCKECNGKGSKDPDSIQTCNECRGTGETRRVREGMFGRQIVVTECPECEGAGQIINNPCTQCSGEGRHYINDEVSINIPKGVNTGQKLKIDGKGHKDNNTGQIGHLIIIVEVKEDEIFERRDENLFYTLKMGFPDAALGSKAKIPTLNGDVQLDIPSGTQNGDVFRLKGKGMPRLQRRGYGDLYIKAVVETPTDLTEREKEILQELRQYEGKHKEPDKGFFQTVKDNIKDAL</sequence>
<evidence type="ECO:0000259" key="9">
    <source>
        <dbReference type="PROSITE" id="PS50076"/>
    </source>
</evidence>
<evidence type="ECO:0000256" key="4">
    <source>
        <dbReference type="ARBA" id="ARBA00022833"/>
    </source>
</evidence>
<dbReference type="GO" id="GO:0005737">
    <property type="term" value="C:cytoplasm"/>
    <property type="evidence" value="ECO:0007669"/>
    <property type="project" value="UniProtKB-SubCell"/>
</dbReference>
<feature type="binding site" evidence="6">
    <location>
        <position position="179"/>
    </location>
    <ligand>
        <name>Zn(2+)</name>
        <dbReference type="ChEBI" id="CHEBI:29105"/>
        <label>2</label>
    </ligand>
</feature>
<evidence type="ECO:0000256" key="8">
    <source>
        <dbReference type="SAM" id="MobiDB-lite"/>
    </source>
</evidence>
<dbReference type="SUPFAM" id="SSF49493">
    <property type="entry name" value="HSP40/DnaJ peptide-binding domain"/>
    <property type="match status" value="2"/>
</dbReference>
<keyword evidence="6" id="KW-0346">Stress response</keyword>
<feature type="binding site" evidence="6">
    <location>
        <position position="193"/>
    </location>
    <ligand>
        <name>Zn(2+)</name>
        <dbReference type="ChEBI" id="CHEBI:29105"/>
        <label>1</label>
    </ligand>
</feature>
<evidence type="ECO:0000256" key="1">
    <source>
        <dbReference type="ARBA" id="ARBA00022723"/>
    </source>
</evidence>
<dbReference type="InterPro" id="IPR002939">
    <property type="entry name" value="DnaJ_C"/>
</dbReference>
<dbReference type="Gene3D" id="2.60.260.20">
    <property type="entry name" value="Urease metallochaperone UreE, N-terminal domain"/>
    <property type="match status" value="2"/>
</dbReference>
<dbReference type="Gene3D" id="2.10.230.10">
    <property type="entry name" value="Heat shock protein DnaJ, cysteine-rich domain"/>
    <property type="match status" value="1"/>
</dbReference>
<dbReference type="NCBIfam" id="TIGR02349">
    <property type="entry name" value="DnaJ_bact"/>
    <property type="match status" value="1"/>
</dbReference>
<keyword evidence="6" id="KW-0235">DNA replication</keyword>
<evidence type="ECO:0000256" key="6">
    <source>
        <dbReference type="HAMAP-Rule" id="MF_01152"/>
    </source>
</evidence>
<dbReference type="FunFam" id="2.60.260.20:FF:000005">
    <property type="entry name" value="Chaperone protein dnaJ 1, mitochondrial"/>
    <property type="match status" value="1"/>
</dbReference>
<feature type="repeat" description="CXXCXGXG motif" evidence="6">
    <location>
        <begin position="193"/>
        <end position="200"/>
    </location>
</feature>
<feature type="domain" description="J" evidence="9">
    <location>
        <begin position="4"/>
        <end position="68"/>
    </location>
</feature>
<dbReference type="FunFam" id="2.10.230.10:FF:000002">
    <property type="entry name" value="Molecular chaperone DnaJ"/>
    <property type="match status" value="1"/>
</dbReference>
<dbReference type="InterPro" id="IPR018253">
    <property type="entry name" value="DnaJ_domain_CS"/>
</dbReference>
<dbReference type="PANTHER" id="PTHR43096:SF52">
    <property type="entry name" value="DNAJ HOMOLOG 1, MITOCHONDRIAL-RELATED"/>
    <property type="match status" value="1"/>
</dbReference>
<evidence type="ECO:0000256" key="5">
    <source>
        <dbReference type="ARBA" id="ARBA00023186"/>
    </source>
</evidence>
<dbReference type="PANTHER" id="PTHR43096">
    <property type="entry name" value="DNAJ HOMOLOG 1, MITOCHONDRIAL-RELATED"/>
    <property type="match status" value="1"/>
</dbReference>
<dbReference type="SMART" id="SM00271">
    <property type="entry name" value="DnaJ"/>
    <property type="match status" value="1"/>
</dbReference>
<feature type="repeat" description="CXXCXGXG motif" evidence="6">
    <location>
        <begin position="179"/>
        <end position="186"/>
    </location>
</feature>
<dbReference type="PRINTS" id="PR00625">
    <property type="entry name" value="JDOMAIN"/>
</dbReference>
<comment type="domain">
    <text evidence="6">The J domain is necessary and sufficient to stimulate DnaK ATPase activity. Zinc center 1 plays an important role in the autonomous, DnaK-independent chaperone activity of DnaJ. Zinc center 2 is essential for interaction with DnaK and for DnaJ activity.</text>
</comment>
<comment type="cofactor">
    <cofactor evidence="6">
        <name>Zn(2+)</name>
        <dbReference type="ChEBI" id="CHEBI:29105"/>
    </cofactor>
    <text evidence="6">Binds 2 Zn(2+) ions per monomer.</text>
</comment>
<dbReference type="Pfam" id="PF00684">
    <property type="entry name" value="DnaJ_CXXCXGXG"/>
    <property type="match status" value="1"/>
</dbReference>
<evidence type="ECO:0000313" key="12">
    <source>
        <dbReference type="Proteomes" id="UP000195137"/>
    </source>
</evidence>
<dbReference type="InterPro" id="IPR001305">
    <property type="entry name" value="HSP_DnaJ_Cys-rich_dom"/>
</dbReference>
<comment type="subcellular location">
    <subcellularLocation>
        <location evidence="6">Cytoplasm</location>
    </subcellularLocation>
</comment>
<keyword evidence="5 6" id="KW-0143">Chaperone</keyword>
<dbReference type="CDD" id="cd06257">
    <property type="entry name" value="DnaJ"/>
    <property type="match status" value="1"/>
</dbReference>
<dbReference type="InterPro" id="IPR036410">
    <property type="entry name" value="HSP_DnaJ_Cys-rich_dom_sf"/>
</dbReference>
<organism evidence="11 12">
    <name type="scientific">Methanonatronarchaeum thermophilum</name>
    <dbReference type="NCBI Taxonomy" id="1927129"/>
    <lineage>
        <taxon>Archaea</taxon>
        <taxon>Methanobacteriati</taxon>
        <taxon>Methanobacteriota</taxon>
        <taxon>Methanonatronarchaeia</taxon>
        <taxon>Methanonatronarchaeales</taxon>
        <taxon>Methanonatronarchaeaceae</taxon>
        <taxon>Methanonatronarchaeum</taxon>
    </lineage>
</organism>
<dbReference type="Gene3D" id="1.10.287.110">
    <property type="entry name" value="DnaJ domain"/>
    <property type="match status" value="1"/>
</dbReference>
<dbReference type="NCBIfam" id="NF008035">
    <property type="entry name" value="PRK10767.1"/>
    <property type="match status" value="1"/>
</dbReference>
<reference evidence="11 12" key="1">
    <citation type="submission" date="2016-12" db="EMBL/GenBank/DDBJ databases">
        <title>Discovery of methanogenic haloarchaea.</title>
        <authorList>
            <person name="Sorokin D.Y."/>
            <person name="Makarova K.S."/>
            <person name="Abbas B."/>
            <person name="Ferrer M."/>
            <person name="Golyshin P.N."/>
        </authorList>
    </citation>
    <scope>NUCLEOTIDE SEQUENCE [LARGE SCALE GENOMIC DNA]</scope>
    <source>
        <strain evidence="11">AMET1</strain>
    </source>
</reference>
<keyword evidence="12" id="KW-1185">Reference proteome</keyword>
<dbReference type="EMBL" id="MRZU01000002">
    <property type="protein sequence ID" value="OUJ19386.1"/>
    <property type="molecule type" value="Genomic_DNA"/>
</dbReference>
<dbReference type="InterPro" id="IPR001623">
    <property type="entry name" value="DnaJ_domain"/>
</dbReference>
<dbReference type="OrthoDB" id="8967at2157"/>
<dbReference type="GO" id="GO:0009408">
    <property type="term" value="P:response to heat"/>
    <property type="evidence" value="ECO:0007669"/>
    <property type="project" value="InterPro"/>
</dbReference>
<dbReference type="CDD" id="cd10747">
    <property type="entry name" value="DnaJ_C"/>
    <property type="match status" value="1"/>
</dbReference>
<keyword evidence="3 6" id="KW-0863">Zinc-finger</keyword>
<keyword evidence="1 6" id="KW-0479">Metal-binding</keyword>
<dbReference type="GO" id="GO:0051082">
    <property type="term" value="F:unfolded protein binding"/>
    <property type="evidence" value="ECO:0007669"/>
    <property type="project" value="UniProtKB-UniRule"/>
</dbReference>
<gene>
    <name evidence="6" type="primary">dnaJ</name>
    <name evidence="11" type="ORF">AMET1_0055</name>
</gene>
<name>A0A1Y3GJ16_9EURY</name>
<dbReference type="RefSeq" id="WP_143406774.1">
    <property type="nucleotide sequence ID" value="NZ_MRZU01000002.1"/>
</dbReference>
<evidence type="ECO:0000256" key="2">
    <source>
        <dbReference type="ARBA" id="ARBA00022737"/>
    </source>
</evidence>
<protein>
    <recommendedName>
        <fullName evidence="6">Chaperone protein DnaJ</fullName>
    </recommendedName>
</protein>
<evidence type="ECO:0000313" key="11">
    <source>
        <dbReference type="EMBL" id="OUJ19386.1"/>
    </source>
</evidence>
<dbReference type="PROSITE" id="PS00636">
    <property type="entry name" value="DNAJ_1"/>
    <property type="match status" value="1"/>
</dbReference>
<dbReference type="HAMAP" id="MF_01152">
    <property type="entry name" value="DnaJ"/>
    <property type="match status" value="1"/>
</dbReference>
<keyword evidence="2 6" id="KW-0677">Repeat</keyword>
<feature type="binding site" evidence="6">
    <location>
        <position position="153"/>
    </location>
    <ligand>
        <name>Zn(2+)</name>
        <dbReference type="ChEBI" id="CHEBI:29105"/>
        <label>2</label>
    </ligand>
</feature>
<dbReference type="InterPro" id="IPR012724">
    <property type="entry name" value="DnaJ"/>
</dbReference>
<evidence type="ECO:0000256" key="7">
    <source>
        <dbReference type="PROSITE-ProRule" id="PRU00546"/>
    </source>
</evidence>
<feature type="binding site" evidence="6">
    <location>
        <position position="182"/>
    </location>
    <ligand>
        <name>Zn(2+)</name>
        <dbReference type="ChEBI" id="CHEBI:29105"/>
        <label>2</label>
    </ligand>
</feature>
<dbReference type="CDD" id="cd10719">
    <property type="entry name" value="DnaJ_zf"/>
    <property type="match status" value="1"/>
</dbReference>
<accession>A0A1Y3GJ16</accession>
<dbReference type="GO" id="GO:0042026">
    <property type="term" value="P:protein refolding"/>
    <property type="evidence" value="ECO:0007669"/>
    <property type="project" value="TreeGrafter"/>
</dbReference>
<evidence type="ECO:0000259" key="10">
    <source>
        <dbReference type="PROSITE" id="PS51188"/>
    </source>
</evidence>
<comment type="caution">
    <text evidence="11">The sequence shown here is derived from an EMBL/GenBank/DDBJ whole genome shotgun (WGS) entry which is preliminary data.</text>
</comment>
<dbReference type="InterPro" id="IPR036869">
    <property type="entry name" value="J_dom_sf"/>
</dbReference>
<dbReference type="AlphaFoldDB" id="A0A1Y3GJ16"/>
<feature type="binding site" evidence="6">
    <location>
        <position position="156"/>
    </location>
    <ligand>
        <name>Zn(2+)</name>
        <dbReference type="ChEBI" id="CHEBI:29105"/>
        <label>2</label>
    </ligand>
</feature>
<comment type="similarity">
    <text evidence="6">Belongs to the DnaJ family.</text>
</comment>
<dbReference type="GO" id="GO:0006260">
    <property type="term" value="P:DNA replication"/>
    <property type="evidence" value="ECO:0007669"/>
    <property type="project" value="UniProtKB-KW"/>
</dbReference>
<feature type="domain" description="CR-type" evidence="10">
    <location>
        <begin position="123"/>
        <end position="205"/>
    </location>
</feature>
<dbReference type="GO" id="GO:0008270">
    <property type="term" value="F:zinc ion binding"/>
    <property type="evidence" value="ECO:0007669"/>
    <property type="project" value="UniProtKB-UniRule"/>
</dbReference>
<dbReference type="Pfam" id="PF01556">
    <property type="entry name" value="DnaJ_C"/>
    <property type="match status" value="1"/>
</dbReference>
<dbReference type="SUPFAM" id="SSF46565">
    <property type="entry name" value="Chaperone J-domain"/>
    <property type="match status" value="1"/>
</dbReference>
<evidence type="ECO:0000256" key="3">
    <source>
        <dbReference type="ARBA" id="ARBA00022771"/>
    </source>
</evidence>
<comment type="subunit">
    <text evidence="6">Homodimer.</text>
</comment>
<feature type="binding site" evidence="6">
    <location>
        <position position="139"/>
    </location>
    <ligand>
        <name>Zn(2+)</name>
        <dbReference type="ChEBI" id="CHEBI:29105"/>
        <label>1</label>
    </ligand>
</feature>
<feature type="zinc finger region" description="CR-type" evidence="7">
    <location>
        <begin position="123"/>
        <end position="205"/>
    </location>
</feature>
<dbReference type="PROSITE" id="PS50076">
    <property type="entry name" value="DNAJ_2"/>
    <property type="match status" value="1"/>
</dbReference>
<dbReference type="Proteomes" id="UP000195137">
    <property type="component" value="Unassembled WGS sequence"/>
</dbReference>
<feature type="repeat" description="CXXCXGXG motif" evidence="6">
    <location>
        <begin position="153"/>
        <end position="160"/>
    </location>
</feature>
<dbReference type="Pfam" id="PF00226">
    <property type="entry name" value="DnaJ"/>
    <property type="match status" value="1"/>
</dbReference>
<keyword evidence="4 6" id="KW-0862">Zinc</keyword>
<comment type="function">
    <text evidence="6">Participates actively in the response to hyperosmotic and heat shock by preventing the aggregation of stress-denatured proteins and by disaggregating proteins, also in an autonomous, DnaK-independent fashion. Unfolded proteins bind initially to DnaJ; upon interaction with the DnaJ-bound protein, DnaK hydrolyzes its bound ATP, resulting in the formation of a stable complex. GrpE releases ADP from DnaK; ATP binding to DnaK triggers the release of the substrate protein, thus completing the reaction cycle. Several rounds of ATP-dependent interactions between DnaJ, DnaK and GrpE are required for fully efficient folding. Also involved, together with DnaK and GrpE, in the DNA replication of plasmids through activation of initiation proteins.</text>
</comment>
<proteinExistence type="inferred from homology"/>
<dbReference type="PROSITE" id="PS51188">
    <property type="entry name" value="ZF_CR"/>
    <property type="match status" value="1"/>
</dbReference>
<feature type="region of interest" description="Disordered" evidence="8">
    <location>
        <begin position="24"/>
        <end position="44"/>
    </location>
</feature>
<feature type="binding site" evidence="6">
    <location>
        <position position="196"/>
    </location>
    <ligand>
        <name>Zn(2+)</name>
        <dbReference type="ChEBI" id="CHEBI:29105"/>
        <label>1</label>
    </ligand>
</feature>
<dbReference type="GO" id="GO:0005524">
    <property type="term" value="F:ATP binding"/>
    <property type="evidence" value="ECO:0007669"/>
    <property type="project" value="InterPro"/>
</dbReference>